<dbReference type="PANTHER" id="PTHR43808:SF27">
    <property type="entry name" value="PROTEIN ROCB"/>
    <property type="match status" value="1"/>
</dbReference>
<keyword evidence="2" id="KW-1185">Reference proteome</keyword>
<name>A0A1H0D228_9BACI</name>
<dbReference type="SUPFAM" id="SSF53187">
    <property type="entry name" value="Zn-dependent exopeptidases"/>
    <property type="match status" value="1"/>
</dbReference>
<organism evidence="1 2">
    <name type="scientific">Tenuibacillus multivorans</name>
    <dbReference type="NCBI Taxonomy" id="237069"/>
    <lineage>
        <taxon>Bacteria</taxon>
        <taxon>Bacillati</taxon>
        <taxon>Bacillota</taxon>
        <taxon>Bacilli</taxon>
        <taxon>Bacillales</taxon>
        <taxon>Bacillaceae</taxon>
        <taxon>Tenuibacillus</taxon>
    </lineage>
</organism>
<dbReference type="PIRSF" id="PIRSF010386">
    <property type="entry name" value="RocB"/>
    <property type="match status" value="1"/>
</dbReference>
<dbReference type="EMBL" id="FNIG01000006">
    <property type="protein sequence ID" value="SDN64178.1"/>
    <property type="molecule type" value="Genomic_DNA"/>
</dbReference>
<proteinExistence type="predicted"/>
<protein>
    <submittedName>
        <fullName evidence="1">Arginine utilization protein RocB</fullName>
    </submittedName>
</protein>
<sequence>MKWQTKDQLKELLCNLLQYESISGQKDERAIIEYIYHLLKSEQYFQEHPHHLQTDPLEDGRQLLTALVKKNTNTKKTIILLSHIDVVDIEDYGSFKNLAFHPLELTEELTEQKDLLPQEVQDDLKTGDWLFGRGSMDMKAGTTLHLSMLERAMNDEWDGNILLLAVPDEEVNSAGMIKAISTLNRIQEEEGLEYTLCLNSEPMFRQYPNDNNIYMYTGSLGKILPGFLCYGKETHVGEPFHGLNANLMISYLNTHLELNETLMEKVGDEVTPPPISLMNRDLKDHYSVQTPVTAVSMYNVLMMEQSVHEISKKLIRIMEKTKDQIEDHMRRQASYFSKAIGEEKDFAKFNVSILDYDSLYQEAVKRHGEDEVERRLNLLFHEREQGDRDFSTLLVQDLAYLCKDLAPMMVLFYSPPFYPAVSSRSDAIVTDLCDHVTQYMKDKYQLNAKTMNYFNGISDLSFIGHDPHKYDNIKELSRHMPFEQIGSSFLDSLKTDLEVPSANIGPLGKDAHQWTERLEMNFSFGQLPDILSDALHYAFNYSDLS</sequence>
<dbReference type="OrthoDB" id="9815360at2"/>
<evidence type="ECO:0000313" key="2">
    <source>
        <dbReference type="Proteomes" id="UP000199334"/>
    </source>
</evidence>
<reference evidence="1 2" key="1">
    <citation type="submission" date="2016-10" db="EMBL/GenBank/DDBJ databases">
        <authorList>
            <person name="de Groot N.N."/>
        </authorList>
    </citation>
    <scope>NUCLEOTIDE SEQUENCE [LARGE SCALE GENOMIC DNA]</scope>
    <source>
        <strain evidence="1 2">CGMCC 1.3442</strain>
    </source>
</reference>
<dbReference type="Proteomes" id="UP000199334">
    <property type="component" value="Unassembled WGS sequence"/>
</dbReference>
<gene>
    <name evidence="1" type="ORF">SAMN05216498_2762</name>
</gene>
<dbReference type="InterPro" id="IPR050072">
    <property type="entry name" value="Peptidase_M20A"/>
</dbReference>
<evidence type="ECO:0000313" key="1">
    <source>
        <dbReference type="EMBL" id="SDN64178.1"/>
    </source>
</evidence>
<dbReference type="RefSeq" id="WP_093857164.1">
    <property type="nucleotide sequence ID" value="NZ_BJVZ01000002.1"/>
</dbReference>
<accession>A0A1H0D228</accession>
<dbReference type="STRING" id="237069.SAMN05216498_2762"/>
<dbReference type="InterPro" id="IPR012166">
    <property type="entry name" value="Uncharacterised_RocB"/>
</dbReference>
<dbReference type="PANTHER" id="PTHR43808">
    <property type="entry name" value="ACETYLORNITHINE DEACETYLASE"/>
    <property type="match status" value="1"/>
</dbReference>
<dbReference type="InterPro" id="IPR002933">
    <property type="entry name" value="Peptidase_M20"/>
</dbReference>
<dbReference type="AlphaFoldDB" id="A0A1H0D228"/>
<dbReference type="Pfam" id="PF01546">
    <property type="entry name" value="Peptidase_M20"/>
    <property type="match status" value="1"/>
</dbReference>
<dbReference type="Gene3D" id="3.40.630.10">
    <property type="entry name" value="Zn peptidases"/>
    <property type="match status" value="1"/>
</dbReference>
<dbReference type="GO" id="GO:0016787">
    <property type="term" value="F:hydrolase activity"/>
    <property type="evidence" value="ECO:0007669"/>
    <property type="project" value="InterPro"/>
</dbReference>